<dbReference type="KEGG" id="sals:SLNWT_0738"/>
<dbReference type="PANTHER" id="PTHR35908:SF1">
    <property type="entry name" value="CONSERVED PROTEIN"/>
    <property type="match status" value="1"/>
</dbReference>
<sequence>MRVRLDEIVFDCAEPRSLAVFWAGLLGGEPVHRSADWSYLDAPLEAPGTVRFAFQRVPEPKSGKNRLHVDIEVDSIPEASLRAEELGAQRSGGIVTDENGSFQVLYDIEGNEFCFVRP</sequence>
<evidence type="ECO:0000313" key="2">
    <source>
        <dbReference type="EMBL" id="AJE81114.1"/>
    </source>
</evidence>
<gene>
    <name evidence="2" type="ORF">SLNWT_0738</name>
</gene>
<name>A0A0B5EI33_STRA4</name>
<dbReference type="Proteomes" id="UP000031523">
    <property type="component" value="Chromosome"/>
</dbReference>
<dbReference type="AlphaFoldDB" id="A0A0B5EI33"/>
<dbReference type="SUPFAM" id="SSF54593">
    <property type="entry name" value="Glyoxalase/Bleomycin resistance protein/Dihydroxybiphenyl dioxygenase"/>
    <property type="match status" value="1"/>
</dbReference>
<evidence type="ECO:0000313" key="3">
    <source>
        <dbReference type="Proteomes" id="UP000031523"/>
    </source>
</evidence>
<evidence type="ECO:0000259" key="1">
    <source>
        <dbReference type="PROSITE" id="PS51819"/>
    </source>
</evidence>
<dbReference type="InterPro" id="IPR041581">
    <property type="entry name" value="Glyoxalase_6"/>
</dbReference>
<dbReference type="InterPro" id="IPR037523">
    <property type="entry name" value="VOC_core"/>
</dbReference>
<proteinExistence type="predicted"/>
<reference evidence="2 3" key="1">
    <citation type="submission" date="2015-01" db="EMBL/GenBank/DDBJ databases">
        <title>Enhanced salinomycin production by adjusting the supply of polyketide extender units in Streptomyce albus DSM 41398.</title>
        <authorList>
            <person name="Lu C."/>
        </authorList>
    </citation>
    <scope>NUCLEOTIDE SEQUENCE [LARGE SCALE GENOMIC DNA]</scope>
    <source>
        <strain evidence="3">ATCC 21838 / DSM 41398 / FERM P-419 / JCM 4703 / NBRC 107858</strain>
    </source>
</reference>
<organism evidence="2 3">
    <name type="scientific">Streptomyces albus (strain ATCC 21838 / DSM 41398 / FERM P-419 / JCM 4703 / NBRC 107858)</name>
    <dbReference type="NCBI Taxonomy" id="1081613"/>
    <lineage>
        <taxon>Bacteria</taxon>
        <taxon>Bacillati</taxon>
        <taxon>Actinomycetota</taxon>
        <taxon>Actinomycetes</taxon>
        <taxon>Kitasatosporales</taxon>
        <taxon>Streptomycetaceae</taxon>
        <taxon>Streptomyces</taxon>
    </lineage>
</organism>
<dbReference type="EMBL" id="CP010519">
    <property type="protein sequence ID" value="AJE81114.1"/>
    <property type="molecule type" value="Genomic_DNA"/>
</dbReference>
<dbReference type="PANTHER" id="PTHR35908">
    <property type="entry name" value="HYPOTHETICAL FUSION PROTEIN"/>
    <property type="match status" value="1"/>
</dbReference>
<dbReference type="CDD" id="cd06587">
    <property type="entry name" value="VOC"/>
    <property type="match status" value="1"/>
</dbReference>
<accession>A0A0B5EI33</accession>
<keyword evidence="3" id="KW-1185">Reference proteome</keyword>
<dbReference type="Pfam" id="PF18029">
    <property type="entry name" value="Glyoxalase_6"/>
    <property type="match status" value="1"/>
</dbReference>
<dbReference type="Gene3D" id="3.10.180.10">
    <property type="entry name" value="2,3-Dihydroxybiphenyl 1,2-Dioxygenase, domain 1"/>
    <property type="match status" value="1"/>
</dbReference>
<feature type="domain" description="VOC" evidence="1">
    <location>
        <begin position="4"/>
        <end position="118"/>
    </location>
</feature>
<protein>
    <recommendedName>
        <fullName evidence="1">VOC domain-containing protein</fullName>
    </recommendedName>
</protein>
<dbReference type="InterPro" id="IPR029068">
    <property type="entry name" value="Glyas_Bleomycin-R_OHBP_Dase"/>
</dbReference>
<dbReference type="PROSITE" id="PS51819">
    <property type="entry name" value="VOC"/>
    <property type="match status" value="1"/>
</dbReference>